<name>A0A9P5NK43_GYMJU</name>
<feature type="compositionally biased region" description="Pro residues" evidence="6">
    <location>
        <begin position="326"/>
        <end position="337"/>
    </location>
</feature>
<dbReference type="PANTHER" id="PTHR10809:SF6">
    <property type="entry name" value="AT11025P-RELATED"/>
    <property type="match status" value="1"/>
</dbReference>
<comment type="caution">
    <text evidence="9">The sequence shown here is derived from an EMBL/GenBank/DDBJ whole genome shotgun (WGS) entry which is preliminary data.</text>
</comment>
<evidence type="ECO:0000256" key="3">
    <source>
        <dbReference type="ARBA" id="ARBA00022692"/>
    </source>
</evidence>
<dbReference type="GO" id="GO:0061817">
    <property type="term" value="P:endoplasmic reticulum-plasma membrane tethering"/>
    <property type="evidence" value="ECO:0007669"/>
    <property type="project" value="UniProtKB-ARBA"/>
</dbReference>
<dbReference type="Proteomes" id="UP000724874">
    <property type="component" value="Unassembled WGS sequence"/>
</dbReference>
<comment type="similarity">
    <text evidence="2">Belongs to the VAMP-associated protein (VAP) (TC 9.B.17) family.</text>
</comment>
<evidence type="ECO:0000256" key="5">
    <source>
        <dbReference type="ARBA" id="ARBA00023136"/>
    </source>
</evidence>
<dbReference type="GO" id="GO:1902647">
    <property type="term" value="P:negative regulation of 1-phosphatidyl-1D-myo-inositol 4,5-bisphosphate biosynthetic process"/>
    <property type="evidence" value="ECO:0007669"/>
    <property type="project" value="UniProtKB-ARBA"/>
</dbReference>
<dbReference type="EMBL" id="JADNYJ010000077">
    <property type="protein sequence ID" value="KAF8890011.1"/>
    <property type="molecule type" value="Genomic_DNA"/>
</dbReference>
<dbReference type="GO" id="GO:0061709">
    <property type="term" value="P:reticulophagy"/>
    <property type="evidence" value="ECO:0007669"/>
    <property type="project" value="UniProtKB-ARBA"/>
</dbReference>
<dbReference type="GO" id="GO:0005886">
    <property type="term" value="C:plasma membrane"/>
    <property type="evidence" value="ECO:0007669"/>
    <property type="project" value="TreeGrafter"/>
</dbReference>
<dbReference type="InterPro" id="IPR000535">
    <property type="entry name" value="MSP_dom"/>
</dbReference>
<evidence type="ECO:0000256" key="7">
    <source>
        <dbReference type="SAM" id="Phobius"/>
    </source>
</evidence>
<dbReference type="GO" id="GO:0033149">
    <property type="term" value="F:FFAT motif binding"/>
    <property type="evidence" value="ECO:0007669"/>
    <property type="project" value="TreeGrafter"/>
</dbReference>
<dbReference type="GO" id="GO:0160219">
    <property type="term" value="C:cortical endoplasmic reticulum membrane"/>
    <property type="evidence" value="ECO:0007669"/>
    <property type="project" value="UniProtKB-ARBA"/>
</dbReference>
<feature type="domain" description="MSP" evidence="8">
    <location>
        <begin position="78"/>
        <end position="202"/>
    </location>
</feature>
<evidence type="ECO:0000256" key="6">
    <source>
        <dbReference type="SAM" id="MobiDB-lite"/>
    </source>
</evidence>
<dbReference type="InterPro" id="IPR016763">
    <property type="entry name" value="VAP"/>
</dbReference>
<accession>A0A9P5NK43</accession>
<dbReference type="SUPFAM" id="SSF49354">
    <property type="entry name" value="PapD-like"/>
    <property type="match status" value="1"/>
</dbReference>
<dbReference type="PROSITE" id="PS50202">
    <property type="entry name" value="MSP"/>
    <property type="match status" value="1"/>
</dbReference>
<dbReference type="GO" id="GO:0090158">
    <property type="term" value="P:endoplasmic reticulum membrane organization"/>
    <property type="evidence" value="ECO:0007669"/>
    <property type="project" value="TreeGrafter"/>
</dbReference>
<proteinExistence type="inferred from homology"/>
<keyword evidence="3 7" id="KW-0812">Transmembrane</keyword>
<sequence>MDSRRLPLRARTSTGRHRMARKRDQKVVIFGEGLGVLNAVAAGVSHDGGSIHSRDHVASTFLRPLNRLPTPPSRHKMSVSLNPPNALGFRRPLTSLVKRSLTITNNNTQPIAFKVKTTAPKLYCVRPNSGRVEPGESLDVSVMLQALKEEPPLNIKCKDKFLIQSTFITPEKETLALADIWSSPDMNEEGKVFQQKLRVTYLPAEGQIDEEDENHENVAGNKSVFDGNESFNGTIRPAGVNGHHVDSHYVAAPAPEHHEDRAHTPVQDLEREVSYQSEAPSAHHIPIIIEPSTQPPPPSEPAAAPAQTEPAPEYEYEHEPASEPAAEPPAVPIPIPTPVRVPSPAPVPPPASAPAPAPAPEPIYITRENPINEELYAKYRSALEEIDRLKAQVAQLSSPAAQELRRRTRKYSDADSAAGSDVQTIVEESPLQQEGVPLQIVVIIALGIFVTTYLFF</sequence>
<feature type="compositionally biased region" description="Basic and acidic residues" evidence="6">
    <location>
        <begin position="255"/>
        <end position="273"/>
    </location>
</feature>
<gene>
    <name evidence="9" type="ORF">CPB84DRAFT_1749169</name>
</gene>
<dbReference type="Gene3D" id="2.60.40.10">
    <property type="entry name" value="Immunoglobulins"/>
    <property type="match status" value="1"/>
</dbReference>
<evidence type="ECO:0000313" key="9">
    <source>
        <dbReference type="EMBL" id="KAF8890011.1"/>
    </source>
</evidence>
<evidence type="ECO:0000256" key="1">
    <source>
        <dbReference type="ARBA" id="ARBA00004211"/>
    </source>
</evidence>
<protein>
    <recommendedName>
        <fullName evidence="8">MSP domain-containing protein</fullName>
    </recommendedName>
</protein>
<dbReference type="PANTHER" id="PTHR10809">
    <property type="entry name" value="VESICLE-ASSOCIATED MEMBRANE PROTEIN-ASSOCIATED PROTEIN"/>
    <property type="match status" value="1"/>
</dbReference>
<evidence type="ECO:0000256" key="2">
    <source>
        <dbReference type="ARBA" id="ARBA00008932"/>
    </source>
</evidence>
<keyword evidence="10" id="KW-1185">Reference proteome</keyword>
<dbReference type="GO" id="GO:0007009">
    <property type="term" value="P:plasma membrane organization"/>
    <property type="evidence" value="ECO:0007669"/>
    <property type="project" value="UniProtKB-ARBA"/>
</dbReference>
<dbReference type="InterPro" id="IPR013783">
    <property type="entry name" value="Ig-like_fold"/>
</dbReference>
<dbReference type="GO" id="GO:0001786">
    <property type="term" value="F:phosphatidylserine binding"/>
    <property type="evidence" value="ECO:0007669"/>
    <property type="project" value="UniProtKB-ARBA"/>
</dbReference>
<feature type="compositionally biased region" description="Low complexity" evidence="6">
    <location>
        <begin position="301"/>
        <end position="313"/>
    </location>
</feature>
<dbReference type="GO" id="GO:0160214">
    <property type="term" value="F:endoplasmic reticulum-plasma membrane adaptor activity"/>
    <property type="evidence" value="ECO:0007669"/>
    <property type="project" value="UniProtKB-ARBA"/>
</dbReference>
<dbReference type="GO" id="GO:0140506">
    <property type="term" value="F:endoplasmic reticulum-autophagosome adaptor activity"/>
    <property type="evidence" value="ECO:0007669"/>
    <property type="project" value="UniProtKB-ARBA"/>
</dbReference>
<feature type="transmembrane region" description="Helical" evidence="7">
    <location>
        <begin position="436"/>
        <end position="455"/>
    </location>
</feature>
<dbReference type="InterPro" id="IPR008962">
    <property type="entry name" value="PapD-like_sf"/>
</dbReference>
<comment type="subcellular location">
    <subcellularLocation>
        <location evidence="1">Membrane</location>
        <topology evidence="1">Single-pass type IV membrane protein</topology>
    </subcellularLocation>
</comment>
<keyword evidence="5 7" id="KW-0472">Membrane</keyword>
<dbReference type="GO" id="GO:0051685">
    <property type="term" value="P:maintenance of ER location"/>
    <property type="evidence" value="ECO:0007669"/>
    <property type="project" value="UniProtKB-ARBA"/>
</dbReference>
<organism evidence="9 10">
    <name type="scientific">Gymnopilus junonius</name>
    <name type="common">Spectacular rustgill mushroom</name>
    <name type="synonym">Gymnopilus spectabilis subsp. junonius</name>
    <dbReference type="NCBI Taxonomy" id="109634"/>
    <lineage>
        <taxon>Eukaryota</taxon>
        <taxon>Fungi</taxon>
        <taxon>Dikarya</taxon>
        <taxon>Basidiomycota</taxon>
        <taxon>Agaricomycotina</taxon>
        <taxon>Agaricomycetes</taxon>
        <taxon>Agaricomycetidae</taxon>
        <taxon>Agaricales</taxon>
        <taxon>Agaricineae</taxon>
        <taxon>Hymenogastraceae</taxon>
        <taxon>Gymnopilus</taxon>
    </lineage>
</organism>
<dbReference type="OrthoDB" id="264603at2759"/>
<evidence type="ECO:0000256" key="4">
    <source>
        <dbReference type="ARBA" id="ARBA00022989"/>
    </source>
</evidence>
<dbReference type="Pfam" id="PF00635">
    <property type="entry name" value="Motile_Sperm"/>
    <property type="match status" value="1"/>
</dbReference>
<dbReference type="AlphaFoldDB" id="A0A9P5NK43"/>
<feature type="region of interest" description="Disordered" evidence="6">
    <location>
        <begin position="253"/>
        <end position="337"/>
    </location>
</feature>
<dbReference type="GO" id="GO:0035091">
    <property type="term" value="F:phosphatidylinositol binding"/>
    <property type="evidence" value="ECO:0007669"/>
    <property type="project" value="UniProtKB-ARBA"/>
</dbReference>
<evidence type="ECO:0000313" key="10">
    <source>
        <dbReference type="Proteomes" id="UP000724874"/>
    </source>
</evidence>
<reference evidence="9" key="1">
    <citation type="submission" date="2020-11" db="EMBL/GenBank/DDBJ databases">
        <authorList>
            <consortium name="DOE Joint Genome Institute"/>
            <person name="Ahrendt S."/>
            <person name="Riley R."/>
            <person name="Andreopoulos W."/>
            <person name="LaButti K."/>
            <person name="Pangilinan J."/>
            <person name="Ruiz-duenas F.J."/>
            <person name="Barrasa J.M."/>
            <person name="Sanchez-Garcia M."/>
            <person name="Camarero S."/>
            <person name="Miyauchi S."/>
            <person name="Serrano A."/>
            <person name="Linde D."/>
            <person name="Babiker R."/>
            <person name="Drula E."/>
            <person name="Ayuso-Fernandez I."/>
            <person name="Pacheco R."/>
            <person name="Padilla G."/>
            <person name="Ferreira P."/>
            <person name="Barriuso J."/>
            <person name="Kellner H."/>
            <person name="Castanera R."/>
            <person name="Alfaro M."/>
            <person name="Ramirez L."/>
            <person name="Pisabarro A.G."/>
            <person name="Kuo A."/>
            <person name="Tritt A."/>
            <person name="Lipzen A."/>
            <person name="He G."/>
            <person name="Yan M."/>
            <person name="Ng V."/>
            <person name="Cullen D."/>
            <person name="Martin F."/>
            <person name="Rosso M.-N."/>
            <person name="Henrissat B."/>
            <person name="Hibbett D."/>
            <person name="Martinez A.T."/>
            <person name="Grigoriev I.V."/>
        </authorList>
    </citation>
    <scope>NUCLEOTIDE SEQUENCE</scope>
    <source>
        <strain evidence="9">AH 44721</strain>
    </source>
</reference>
<evidence type="ECO:0000259" key="8">
    <source>
        <dbReference type="PROSITE" id="PS50202"/>
    </source>
</evidence>
<keyword evidence="4 7" id="KW-1133">Transmembrane helix</keyword>
<dbReference type="FunFam" id="2.60.40.10:FF:000813">
    <property type="entry name" value="Vesicle-associated protein 1-1"/>
    <property type="match status" value="1"/>
</dbReference>